<dbReference type="Gene3D" id="2.30.30.40">
    <property type="entry name" value="SH3 Domains"/>
    <property type="match status" value="1"/>
</dbReference>
<dbReference type="Proteomes" id="UP000305888">
    <property type="component" value="Chromosome"/>
</dbReference>
<evidence type="ECO:0008006" key="3">
    <source>
        <dbReference type="Google" id="ProtNLM"/>
    </source>
</evidence>
<name>A0A5B8FI60_9RHOB</name>
<dbReference type="AlphaFoldDB" id="A0A5B8FI60"/>
<dbReference type="KEGG" id="ppru:FDP22_13610"/>
<reference evidence="1 2" key="1">
    <citation type="submission" date="2019-06" db="EMBL/GenBank/DDBJ databases">
        <title>Genome sequence of Rhodobacteraceae bacterium D4M1.</title>
        <authorList>
            <person name="Cao J."/>
        </authorList>
    </citation>
    <scope>NUCLEOTIDE SEQUENCE [LARGE SCALE GENOMIC DNA]</scope>
    <source>
        <strain evidence="1 2">D4M1</strain>
    </source>
</reference>
<evidence type="ECO:0000313" key="1">
    <source>
        <dbReference type="EMBL" id="QDL92728.1"/>
    </source>
</evidence>
<keyword evidence="2" id="KW-1185">Reference proteome</keyword>
<dbReference type="InterPro" id="IPR036028">
    <property type="entry name" value="SH3-like_dom_sf"/>
</dbReference>
<accession>A0A5B8FI60</accession>
<dbReference type="OrthoDB" id="1030757at2"/>
<sequence length="117" mass="13091">MTRRIVIADHAAIYPDPVRVERGAVLVLDGREDIWDGHRWLWATDPEGRAGWVPDTLISPEDTPPRALRRYSALELTCRAGELLELVDATHGWGWCRSATGAEGWLPLRNLGLPPDT</sequence>
<organism evidence="1 2">
    <name type="scientific">Paroceanicella profunda</name>
    <dbReference type="NCBI Taxonomy" id="2579971"/>
    <lineage>
        <taxon>Bacteria</taxon>
        <taxon>Pseudomonadati</taxon>
        <taxon>Pseudomonadota</taxon>
        <taxon>Alphaproteobacteria</taxon>
        <taxon>Rhodobacterales</taxon>
        <taxon>Paracoccaceae</taxon>
        <taxon>Paroceanicella</taxon>
    </lineage>
</organism>
<evidence type="ECO:0000313" key="2">
    <source>
        <dbReference type="Proteomes" id="UP000305888"/>
    </source>
</evidence>
<dbReference type="EMBL" id="CP040818">
    <property type="protein sequence ID" value="QDL92728.1"/>
    <property type="molecule type" value="Genomic_DNA"/>
</dbReference>
<dbReference type="SUPFAM" id="SSF50044">
    <property type="entry name" value="SH3-domain"/>
    <property type="match status" value="2"/>
</dbReference>
<dbReference type="RefSeq" id="WP_138574449.1">
    <property type="nucleotide sequence ID" value="NZ_CP040818.1"/>
</dbReference>
<proteinExistence type="predicted"/>
<gene>
    <name evidence="1" type="ORF">FDP22_13610</name>
</gene>
<protein>
    <recommendedName>
        <fullName evidence="3">SH3 domain-containing protein</fullName>
    </recommendedName>
</protein>